<evidence type="ECO:0000313" key="4">
    <source>
        <dbReference type="Proteomes" id="UP000236910"/>
    </source>
</evidence>
<name>A0A2J6X7E0_9BACT</name>
<dbReference type="SUPFAM" id="SSF52402">
    <property type="entry name" value="Adenine nucleotide alpha hydrolases-like"/>
    <property type="match status" value="1"/>
</dbReference>
<sequence>MKIIVLVKVVPKKVEFDKDKKRLKRSQESMINPSDYFALGAAIELKNKFGFNVHAVSMAPPNSKDLLVKLYDYGVDQIFLLSDSLFANSDVFATSNVLTNFINKFDSNYDYIFAGNFSSDGLTGVLPGEIASKLSIFYFSNVVAVDYQENHLIIEKANINQIIRFRIEKKALLS</sequence>
<accession>A0A2J6X7E0</accession>
<dbReference type="InterPro" id="IPR014730">
    <property type="entry name" value="ETF_a/b_N"/>
</dbReference>
<keyword evidence="1" id="KW-0813">Transport</keyword>
<dbReference type="PANTHER" id="PTHR21294:SF17">
    <property type="entry name" value="PROTEIN FIXA"/>
    <property type="match status" value="1"/>
</dbReference>
<dbReference type="InterPro" id="IPR012255">
    <property type="entry name" value="ETF_b"/>
</dbReference>
<proteinExistence type="predicted"/>
<dbReference type="Pfam" id="PF01012">
    <property type="entry name" value="ETF"/>
    <property type="match status" value="1"/>
</dbReference>
<evidence type="ECO:0000256" key="1">
    <source>
        <dbReference type="ARBA" id="ARBA00022982"/>
    </source>
</evidence>
<feature type="non-terminal residue" evidence="3">
    <location>
        <position position="174"/>
    </location>
</feature>
<dbReference type="EMBL" id="PNIX01000161">
    <property type="protein sequence ID" value="PMP82902.1"/>
    <property type="molecule type" value="Genomic_DNA"/>
</dbReference>
<dbReference type="PANTHER" id="PTHR21294">
    <property type="entry name" value="ELECTRON TRANSFER FLAVOPROTEIN BETA-SUBUNIT"/>
    <property type="match status" value="1"/>
</dbReference>
<evidence type="ECO:0000313" key="3">
    <source>
        <dbReference type="EMBL" id="PMP82902.1"/>
    </source>
</evidence>
<dbReference type="Proteomes" id="UP000236910">
    <property type="component" value="Unassembled WGS sequence"/>
</dbReference>
<organism evidence="3 4">
    <name type="scientific">Caldisericum exile</name>
    <dbReference type="NCBI Taxonomy" id="693075"/>
    <lineage>
        <taxon>Bacteria</taxon>
        <taxon>Pseudomonadati</taxon>
        <taxon>Caldisericota/Cryosericota group</taxon>
        <taxon>Caldisericota</taxon>
        <taxon>Caldisericia</taxon>
        <taxon>Caldisericales</taxon>
        <taxon>Caldisericaceae</taxon>
        <taxon>Caldisericum</taxon>
    </lineage>
</organism>
<gene>
    <name evidence="3" type="ORF">C0175_02800</name>
</gene>
<reference evidence="3 4" key="1">
    <citation type="submission" date="2018-01" db="EMBL/GenBank/DDBJ databases">
        <title>Metagenomic assembled genomes from two thermal pools in the Uzon Caldera, Kamchatka, Russia.</title>
        <authorList>
            <person name="Wilkins L."/>
            <person name="Ettinger C."/>
        </authorList>
    </citation>
    <scope>NUCLEOTIDE SEQUENCE [LARGE SCALE GENOMIC DNA]</scope>
    <source>
        <strain evidence="3">ARK-10</strain>
    </source>
</reference>
<comment type="caution">
    <text evidence="3">The sequence shown here is derived from an EMBL/GenBank/DDBJ whole genome shotgun (WGS) entry which is preliminary data.</text>
</comment>
<dbReference type="Gene3D" id="3.40.50.620">
    <property type="entry name" value="HUPs"/>
    <property type="match status" value="1"/>
</dbReference>
<dbReference type="AlphaFoldDB" id="A0A2J6X7E0"/>
<dbReference type="GO" id="GO:0009055">
    <property type="term" value="F:electron transfer activity"/>
    <property type="evidence" value="ECO:0007669"/>
    <property type="project" value="InterPro"/>
</dbReference>
<dbReference type="InterPro" id="IPR014729">
    <property type="entry name" value="Rossmann-like_a/b/a_fold"/>
</dbReference>
<protein>
    <recommendedName>
        <fullName evidence="2">Electron transfer flavoprotein alpha/beta-subunit N-terminal domain-containing protein</fullName>
    </recommendedName>
</protein>
<feature type="domain" description="Electron transfer flavoprotein alpha/beta-subunit N-terminal" evidence="2">
    <location>
        <begin position="20"/>
        <end position="174"/>
    </location>
</feature>
<dbReference type="SMART" id="SM00893">
    <property type="entry name" value="ETF"/>
    <property type="match status" value="1"/>
</dbReference>
<keyword evidence="1" id="KW-0249">Electron transport</keyword>
<evidence type="ECO:0000259" key="2">
    <source>
        <dbReference type="SMART" id="SM00893"/>
    </source>
</evidence>